<comment type="subcellular location">
    <subcellularLocation>
        <location evidence="1">Chromosome</location>
        <location evidence="1">Centromere</location>
    </subcellularLocation>
</comment>
<name>A0A6B0QUX4_9CETA</name>
<evidence type="ECO:0000256" key="10">
    <source>
        <dbReference type="SAM" id="MobiDB-lite"/>
    </source>
</evidence>
<feature type="region of interest" description="Disordered" evidence="10">
    <location>
        <begin position="1366"/>
        <end position="1392"/>
    </location>
</feature>
<keyword evidence="6 9" id="KW-0175">Coiled coil</keyword>
<comment type="similarity">
    <text evidence="2">Belongs to the shugoshin family.</text>
</comment>
<keyword evidence="4" id="KW-0132">Cell division</keyword>
<feature type="coiled-coil region" evidence="9">
    <location>
        <begin position="242"/>
        <end position="269"/>
    </location>
</feature>
<feature type="compositionally biased region" description="Basic and acidic residues" evidence="10">
    <location>
        <begin position="538"/>
        <end position="559"/>
    </location>
</feature>
<dbReference type="PANTHER" id="PTHR21577">
    <property type="entry name" value="SHUGOSHIN"/>
    <property type="match status" value="1"/>
</dbReference>
<evidence type="ECO:0000256" key="3">
    <source>
        <dbReference type="ARBA" id="ARBA00022454"/>
    </source>
</evidence>
<dbReference type="GO" id="GO:0007059">
    <property type="term" value="P:chromosome segregation"/>
    <property type="evidence" value="ECO:0007669"/>
    <property type="project" value="UniProtKB-KW"/>
</dbReference>
<keyword evidence="8" id="KW-0137">Centromere</keyword>
<dbReference type="GO" id="GO:0051301">
    <property type="term" value="P:cell division"/>
    <property type="evidence" value="ECO:0007669"/>
    <property type="project" value="UniProtKB-KW"/>
</dbReference>
<evidence type="ECO:0000256" key="9">
    <source>
        <dbReference type="SAM" id="Coils"/>
    </source>
</evidence>
<dbReference type="GO" id="GO:0000776">
    <property type="term" value="C:kinetochore"/>
    <property type="evidence" value="ECO:0007669"/>
    <property type="project" value="TreeGrafter"/>
</dbReference>
<dbReference type="GO" id="GO:0051177">
    <property type="term" value="P:meiotic sister chromatid cohesion"/>
    <property type="evidence" value="ECO:0007669"/>
    <property type="project" value="TreeGrafter"/>
</dbReference>
<keyword evidence="7" id="KW-0131">Cell cycle</keyword>
<evidence type="ECO:0000256" key="4">
    <source>
        <dbReference type="ARBA" id="ARBA00022618"/>
    </source>
</evidence>
<evidence type="ECO:0000313" key="12">
    <source>
        <dbReference type="Proteomes" id="UP000322234"/>
    </source>
</evidence>
<evidence type="ECO:0000256" key="7">
    <source>
        <dbReference type="ARBA" id="ARBA00023306"/>
    </source>
</evidence>
<reference evidence="11" key="1">
    <citation type="submission" date="2019-10" db="EMBL/GenBank/DDBJ databases">
        <title>The sequence and de novo assembly of the wild yak genome.</title>
        <authorList>
            <person name="Liu Y."/>
        </authorList>
    </citation>
    <scope>NUCLEOTIDE SEQUENCE [LARGE SCALE GENOMIC DNA]</scope>
    <source>
        <strain evidence="11">WY2019</strain>
    </source>
</reference>
<dbReference type="PANTHER" id="PTHR21577:SF3">
    <property type="entry name" value="SHUGOSHIN 1-RELATED"/>
    <property type="match status" value="1"/>
</dbReference>
<feature type="region of interest" description="Disordered" evidence="10">
    <location>
        <begin position="383"/>
        <end position="448"/>
    </location>
</feature>
<evidence type="ECO:0000313" key="11">
    <source>
        <dbReference type="EMBL" id="MXQ79153.1"/>
    </source>
</evidence>
<evidence type="ECO:0008006" key="13">
    <source>
        <dbReference type="Google" id="ProtNLM"/>
    </source>
</evidence>
<dbReference type="EMBL" id="VBQZ03000001">
    <property type="protein sequence ID" value="MXQ79153.1"/>
    <property type="molecule type" value="Genomic_DNA"/>
</dbReference>
<organism evidence="11 12">
    <name type="scientific">Bos mutus</name>
    <name type="common">wild yak</name>
    <dbReference type="NCBI Taxonomy" id="72004"/>
    <lineage>
        <taxon>Eukaryota</taxon>
        <taxon>Metazoa</taxon>
        <taxon>Chordata</taxon>
        <taxon>Craniata</taxon>
        <taxon>Vertebrata</taxon>
        <taxon>Euteleostomi</taxon>
        <taxon>Mammalia</taxon>
        <taxon>Eutheria</taxon>
        <taxon>Laurasiatheria</taxon>
        <taxon>Artiodactyla</taxon>
        <taxon>Ruminantia</taxon>
        <taxon>Pecora</taxon>
        <taxon>Bovidae</taxon>
        <taxon>Bovinae</taxon>
        <taxon>Bos</taxon>
    </lineage>
</organism>
<keyword evidence="3" id="KW-0158">Chromosome</keyword>
<proteinExistence type="inferred from homology"/>
<keyword evidence="12" id="KW-1185">Reference proteome</keyword>
<feature type="region of interest" description="Disordered" evidence="10">
    <location>
        <begin position="528"/>
        <end position="599"/>
    </location>
</feature>
<protein>
    <recommendedName>
        <fullName evidence="13">Shugoshin-like 2</fullName>
    </recommendedName>
</protein>
<dbReference type="InterPro" id="IPR038889">
    <property type="entry name" value="Shugoshin1/2"/>
</dbReference>
<evidence type="ECO:0000256" key="5">
    <source>
        <dbReference type="ARBA" id="ARBA00022829"/>
    </source>
</evidence>
<sequence length="1392" mass="158777">MRKKVTGGRRSLDARGTDLDHSEATFTLEENKAEIAIVQGKDSQTISNPLPPSQDKRWPFKEASVLNKMIVNSPTFCAPVQGLFFLDDFCFGNAEMFKRIVHCCCLELATKNPKIQHFKFLCRIPLEKLKEKMERAFKWKLNNPAGVILQRCRRTVMEYPAMETNSLFTSGIKKHVKDRRISKTTKLNVSLASKIKTKIINNSSIFKISLKHNNRALALALSRERENSRRITTEKMLLQKEVDKLNFENMFLRLKLNNLNKKLIEIEALMNNNLITAIEMSALSEFHQSPFLLPSSKKKRVSKQCKLTRLPFASFPIVSGEDSGTEKIQCDDITISKTSPDSPSLVSAKPVSTQNNLRLLFVKENDQNVCSVNDSEHVSSIVDTLPKENHSHSDQSSRSSLTSEKKNAQAISHKKEKSSPSNVTKRKKRVSSWESDNPADTPCVTDLDQQQVSSPILNWNNEIKDYTNETNTMQRNILCLPASSESASEPPTKGMNPLQGNDFQLQKTVYDDDMDLTASEVSKIITVSTGTKKKRKKNPDDCGMKTFRKVKDPSSEKKRERSKRQFKNCSGANIEEKIESGPEDRSVDLDGEGDSRDPNFIFSTEQLTQLNTWKKITLPNGFDQGDKQSMQCNQKKKRIHVTDEQEETYSFSQSSDKFPQDSKFDLCPSSLTCKKSKASRQTFVIHTLEKDNLFPNQKVQETTSENLGVTNEFQTAYLSNKGNPKLCDDETQNMFDLKKHVTDTQPTQQNESKINKVWQKINRKTEIISKMNQILGDNTKDVQGPEKGNFSFQTQEDKETISRNLDVSNEFQKSVLSTVNNGNLCDCETQNVLGLQKQITYAYPVQQNESRINKTLRQKVNRKTEIISTVNHLDNPSEYCPEKGKEIIPENPLDTHEFQTPTLSSKDSRDLYDYDTQNVLGLKMNVHDIQPACQNESKIDKLRHKVCRKTKIISEVNQIYMSDDKGRHDPEKGNLLSLIQKDKEIIPENLEDTNEFQIVDPSPGVNRNLCDYETQNLLGVKKCVTDTGKQKESKINKRPRQKVSRKTEIILEINRKNEFNNKDVHGQESYTKNLDFKINKQRPEGQAVSGYCMEINSDEKENCDEISNPYKPIKKHGKESDKAKNILAKSDNMPVLQLTASSQMSVLDLGLKHITDEADSDTGNHMEPHRSPKLSTKTLNRKRKSHFVEVTKEGECQVKKVNKMTSKSKKRKTFEDPSLDSHELVEMMSDTIQEVPVEPEYTVKGKKLENVETVKIKPDFYTKMLIPLSQMYSPSRQDSSRNSVLEGSVPLSISSNRNLKENFAPESSPIFQVSDEVHEKMKDMKFKVDQRPQRSEIGVRMLQDLTNTSFVSNTTAKFENKVEDLSSELPSRRRRCTPLSLKEPSLKGKMRR</sequence>
<evidence type="ECO:0000256" key="8">
    <source>
        <dbReference type="ARBA" id="ARBA00023328"/>
    </source>
</evidence>
<evidence type="ECO:0000256" key="2">
    <source>
        <dbReference type="ARBA" id="ARBA00010845"/>
    </source>
</evidence>
<gene>
    <name evidence="11" type="ORF">E5288_WYG000557</name>
</gene>
<feature type="compositionally biased region" description="Basic and acidic residues" evidence="10">
    <location>
        <begin position="574"/>
        <end position="597"/>
    </location>
</feature>
<comment type="caution">
    <text evidence="11">The sequence shown here is derived from an EMBL/GenBank/DDBJ whole genome shotgun (WGS) entry which is preliminary data.</text>
</comment>
<feature type="compositionally biased region" description="Basic and acidic residues" evidence="10">
    <location>
        <begin position="385"/>
        <end position="395"/>
    </location>
</feature>
<accession>A0A6B0QUX4</accession>
<dbReference type="Proteomes" id="UP000322234">
    <property type="component" value="Unassembled WGS sequence"/>
</dbReference>
<evidence type="ECO:0000256" key="6">
    <source>
        <dbReference type="ARBA" id="ARBA00023054"/>
    </source>
</evidence>
<evidence type="ECO:0000256" key="1">
    <source>
        <dbReference type="ARBA" id="ARBA00004584"/>
    </source>
</evidence>
<keyword evidence="5" id="KW-0159">Chromosome partition</keyword>